<proteinExistence type="predicted"/>
<reference evidence="3" key="1">
    <citation type="journal article" date="2020" name="Plant Biotechnol. J.">
        <title>The pomegranate (Punica granatum L.) draft genome dissects genetic divergence between soft- and hard-seeded cultivars.</title>
        <authorList>
            <person name="Luo X."/>
            <person name="Li H."/>
            <person name="Wu Z."/>
            <person name="Yao W."/>
            <person name="Zhao P."/>
            <person name="Cao D."/>
            <person name="Yu H."/>
            <person name="Li K."/>
            <person name="Poudel K."/>
            <person name="Zhao D."/>
            <person name="Zhang F."/>
            <person name="Xia X."/>
            <person name="Chen L."/>
            <person name="Wang Q."/>
            <person name="Jing D."/>
            <person name="Cao S."/>
        </authorList>
    </citation>
    <scope>NUCLEOTIDE SEQUENCE [LARGE SCALE GENOMIC DNA]</scope>
    <source>
        <strain evidence="3">cv. Tunisia</strain>
    </source>
</reference>
<feature type="transmembrane region" description="Helical" evidence="2">
    <location>
        <begin position="83"/>
        <end position="109"/>
    </location>
</feature>
<feature type="compositionally biased region" description="Low complexity" evidence="1">
    <location>
        <begin position="13"/>
        <end position="42"/>
    </location>
</feature>
<name>A0A6P8D8F1_PUNGR</name>
<evidence type="ECO:0000313" key="4">
    <source>
        <dbReference type="RefSeq" id="XP_031392890.1"/>
    </source>
</evidence>
<feature type="compositionally biased region" description="Basic residues" evidence="1">
    <location>
        <begin position="1"/>
        <end position="12"/>
    </location>
</feature>
<keyword evidence="4" id="KW-0371">Homeobox</keyword>
<feature type="compositionally biased region" description="Low complexity" evidence="1">
    <location>
        <begin position="52"/>
        <end position="70"/>
    </location>
</feature>
<dbReference type="GeneID" id="116204759"/>
<feature type="region of interest" description="Disordered" evidence="1">
    <location>
        <begin position="1"/>
        <end position="80"/>
    </location>
</feature>
<sequence>MPHKPPPHRHGHQQPSQPHHQQPSQPHHQQPPNHHGRQQPPNHHGHQQPADHQYQPPDHQYQPPNHQYQPPHRHRPRPSSRTNFASCIVATVFLVFVVIVVLIVFFTVFRPKDPEISVASVQLPSFSVSNSSVSFTFSQYASVRNPNRAVFTHYDSSLQLLYSGNQVGFMFIPAGKIAASRTQYMAATFAVQSFPLAARLSPTAASSAAEVQPVTGPVVTGGGIGYGGSVPGGGGAGYRVGPTLEIESRLVMKGRVRVLHFFTHHARTSADCRVTIAVTDGSVLGFHC</sequence>
<dbReference type="SUPFAM" id="SSF117070">
    <property type="entry name" value="LEA14-like"/>
    <property type="match status" value="1"/>
</dbReference>
<dbReference type="AlphaFoldDB" id="A0A6P8D8F1"/>
<keyword evidence="2" id="KW-0472">Membrane</keyword>
<evidence type="ECO:0000256" key="1">
    <source>
        <dbReference type="SAM" id="MobiDB-lite"/>
    </source>
</evidence>
<protein>
    <submittedName>
        <fullName evidence="4">Homeobox protein slou</fullName>
    </submittedName>
</protein>
<accession>A0A6P8D8F1</accession>
<dbReference type="OrthoDB" id="685087at2759"/>
<dbReference type="InterPro" id="IPR055301">
    <property type="entry name" value="Lea14-like_2"/>
</dbReference>
<organism evidence="3 4">
    <name type="scientific">Punica granatum</name>
    <name type="common">Pomegranate</name>
    <dbReference type="NCBI Taxonomy" id="22663"/>
    <lineage>
        <taxon>Eukaryota</taxon>
        <taxon>Viridiplantae</taxon>
        <taxon>Streptophyta</taxon>
        <taxon>Embryophyta</taxon>
        <taxon>Tracheophyta</taxon>
        <taxon>Spermatophyta</taxon>
        <taxon>Magnoliopsida</taxon>
        <taxon>eudicotyledons</taxon>
        <taxon>Gunneridae</taxon>
        <taxon>Pentapetalae</taxon>
        <taxon>rosids</taxon>
        <taxon>malvids</taxon>
        <taxon>Myrtales</taxon>
        <taxon>Lythraceae</taxon>
        <taxon>Punica</taxon>
    </lineage>
</organism>
<evidence type="ECO:0000313" key="3">
    <source>
        <dbReference type="Proteomes" id="UP000515151"/>
    </source>
</evidence>
<gene>
    <name evidence="4" type="primary">LOC116204759</name>
</gene>
<dbReference type="GO" id="GO:0003677">
    <property type="term" value="F:DNA binding"/>
    <property type="evidence" value="ECO:0007669"/>
    <property type="project" value="UniProtKB-KW"/>
</dbReference>
<dbReference type="Proteomes" id="UP000515151">
    <property type="component" value="Chromosome 4"/>
</dbReference>
<keyword evidence="2" id="KW-1133">Transmembrane helix</keyword>
<dbReference type="PANTHER" id="PTHR31852">
    <property type="entry name" value="LATE EMBRYOGENESIS ABUNDANT (LEA) HYDROXYPROLINE-RICH GLYCOPROTEIN FAMILY"/>
    <property type="match status" value="1"/>
</dbReference>
<keyword evidence="2" id="KW-0812">Transmembrane</keyword>
<keyword evidence="3" id="KW-1185">Reference proteome</keyword>
<dbReference type="RefSeq" id="XP_031392890.1">
    <property type="nucleotide sequence ID" value="XM_031537030.1"/>
</dbReference>
<reference evidence="4" key="2">
    <citation type="submission" date="2025-08" db="UniProtKB">
        <authorList>
            <consortium name="RefSeq"/>
        </authorList>
    </citation>
    <scope>IDENTIFICATION</scope>
    <source>
        <tissue evidence="4">Leaf</tissue>
    </source>
</reference>
<keyword evidence="4" id="KW-0238">DNA-binding</keyword>
<evidence type="ECO:0000256" key="2">
    <source>
        <dbReference type="SAM" id="Phobius"/>
    </source>
</evidence>